<dbReference type="CDD" id="cd02219">
    <property type="entry name" value="cupin_YjlB-like"/>
    <property type="match status" value="1"/>
</dbReference>
<dbReference type="Pfam" id="PF07883">
    <property type="entry name" value="Cupin_2"/>
    <property type="match status" value="1"/>
</dbReference>
<name>A0ABU0HBL4_9HYPH</name>
<reference evidence="2 3" key="1">
    <citation type="submission" date="2023-07" db="EMBL/GenBank/DDBJ databases">
        <title>Genomic Encyclopedia of Type Strains, Phase IV (KMG-IV): sequencing the most valuable type-strain genomes for metagenomic binning, comparative biology and taxonomic classification.</title>
        <authorList>
            <person name="Goeker M."/>
        </authorList>
    </citation>
    <scope>NUCLEOTIDE SEQUENCE [LARGE SCALE GENOMIC DNA]</scope>
    <source>
        <strain evidence="2 3">B6-8</strain>
    </source>
</reference>
<feature type="domain" description="Cupin type-2" evidence="1">
    <location>
        <begin position="62"/>
        <end position="113"/>
    </location>
</feature>
<protein>
    <submittedName>
        <fullName evidence="2">Uncharacterized protein YjlB</fullName>
    </submittedName>
</protein>
<dbReference type="Gene3D" id="2.60.120.10">
    <property type="entry name" value="Jelly Rolls"/>
    <property type="match status" value="1"/>
</dbReference>
<evidence type="ECO:0000313" key="2">
    <source>
        <dbReference type="EMBL" id="MDQ0439699.1"/>
    </source>
</evidence>
<dbReference type="InterPro" id="IPR047121">
    <property type="entry name" value="YjiB-like"/>
</dbReference>
<organism evidence="2 3">
    <name type="scientific">Kaistia dalseonensis</name>
    <dbReference type="NCBI Taxonomy" id="410840"/>
    <lineage>
        <taxon>Bacteria</taxon>
        <taxon>Pseudomonadati</taxon>
        <taxon>Pseudomonadota</taxon>
        <taxon>Alphaproteobacteria</taxon>
        <taxon>Hyphomicrobiales</taxon>
        <taxon>Kaistiaceae</taxon>
        <taxon>Kaistia</taxon>
    </lineage>
</organism>
<dbReference type="PANTHER" id="PTHR36448">
    <property type="entry name" value="BLR7373 PROTEIN"/>
    <property type="match status" value="1"/>
</dbReference>
<dbReference type="Proteomes" id="UP001241603">
    <property type="component" value="Unassembled WGS sequence"/>
</dbReference>
<dbReference type="PANTHER" id="PTHR36448:SF2">
    <property type="entry name" value="CUPIN TYPE-1 DOMAIN-CONTAINING PROTEIN"/>
    <property type="match status" value="1"/>
</dbReference>
<dbReference type="EMBL" id="JAUSVO010000006">
    <property type="protein sequence ID" value="MDQ0439699.1"/>
    <property type="molecule type" value="Genomic_DNA"/>
</dbReference>
<comment type="caution">
    <text evidence="2">The sequence shown here is derived from an EMBL/GenBank/DDBJ whole genome shotgun (WGS) entry which is preliminary data.</text>
</comment>
<keyword evidence="3" id="KW-1185">Reference proteome</keyword>
<accession>A0ABU0HBL4</accession>
<proteinExistence type="predicted"/>
<dbReference type="InterPro" id="IPR014710">
    <property type="entry name" value="RmlC-like_jellyroll"/>
</dbReference>
<dbReference type="InterPro" id="IPR011051">
    <property type="entry name" value="RmlC_Cupin_sf"/>
</dbReference>
<evidence type="ECO:0000313" key="3">
    <source>
        <dbReference type="Proteomes" id="UP001241603"/>
    </source>
</evidence>
<evidence type="ECO:0000259" key="1">
    <source>
        <dbReference type="Pfam" id="PF07883"/>
    </source>
</evidence>
<dbReference type="InterPro" id="IPR014500">
    <property type="entry name" value="UCP019307_cupin"/>
</dbReference>
<dbReference type="InterPro" id="IPR013096">
    <property type="entry name" value="Cupin_2"/>
</dbReference>
<sequence length="168" mass="17770">MRVEGFSFADDGDVPNHPRWPLVVYAGAIDPGFLAASEHAFDRLFERNGWVVGFRNGIYPFTHFHSNTHEVLGIARGEATVQLGGEAGRAFIVKAGDALLLPAGTGHRLISSSRALLVIGGYPPGHDYDLIRSAAGDTGAIRARIAAVARPDADPVGGADGPMIALWT</sequence>
<dbReference type="RefSeq" id="WP_266350590.1">
    <property type="nucleotide sequence ID" value="NZ_JAPKNG010000006.1"/>
</dbReference>
<dbReference type="SUPFAM" id="SSF51182">
    <property type="entry name" value="RmlC-like cupins"/>
    <property type="match status" value="1"/>
</dbReference>
<dbReference type="PIRSF" id="PIRSF019307">
    <property type="entry name" value="UCP019307"/>
    <property type="match status" value="1"/>
</dbReference>
<gene>
    <name evidence="2" type="ORF">QO014_004105</name>
</gene>